<dbReference type="AlphaFoldDB" id="A0A3P4B0U5"/>
<keyword evidence="4 9" id="KW-0597">Phosphoprotein</keyword>
<dbReference type="SUPFAM" id="SSF47226">
    <property type="entry name" value="Histidine-containing phosphotransfer domain, HPT domain"/>
    <property type="match status" value="1"/>
</dbReference>
<evidence type="ECO:0000313" key="14">
    <source>
        <dbReference type="Proteomes" id="UP000277294"/>
    </source>
</evidence>
<dbReference type="InterPro" id="IPR036890">
    <property type="entry name" value="HATPase_C_sf"/>
</dbReference>
<dbReference type="InterPro" id="IPR004105">
    <property type="entry name" value="CheA-like_dim"/>
</dbReference>
<dbReference type="Gene3D" id="1.10.287.560">
    <property type="entry name" value="Histidine kinase CheA-like, homodimeric domain"/>
    <property type="match status" value="1"/>
</dbReference>
<dbReference type="EC" id="2.7.13.3" evidence="2"/>
<dbReference type="InterPro" id="IPR002545">
    <property type="entry name" value="CheW-lke_dom"/>
</dbReference>
<sequence>MQDLLIDFLTEASDLLDDVDIGLVELEQRPDDAGLLNQIFRGFHTVKGGAGFLEASALVELCHRGENLLDLLRGGSLRVTPEIMDVILAATGEVRRMFSEMERGAMPEPAPSALLRGLEAAARGETLDASLAGAAPAPAEPAATVSEPDEPDWLGYYRAAFGEPPGLAAPTAARAAAPAPAQESSRPYRPEMLAPAAGAAPSAMAKDSTIRVDTSRFDQILNLSGEIGLTKNRLSCLREALLGGRRDDPAAETLSAVFSQLDTLVSDLQSAVMMARMQPVGRVFQKYSRLARDLARQLGKDVELIITGGETEVDKTILDELNDPLVHLVRNAVDHGIETMVERRSVGKPPRGTVHLSARQTGDSIVVEVSDDGRGMDPEVIRRKAVEKGVISSEDAAVLDHAHCLQLIFLPGFSTRSEVSDLSGRGVGMDVVRTNIEKLKGQIDIQSAPGMGSHIVISLPLTLAILPVLMLKLVDQPYAIPLSVVREIIPLRQEEMHRVGNSQALTIRGEILPVVDLAVLLGRERAEPPSLAVVVAHGERQLVLGVDGFIGQDEVMIKPLEGIHPRGVAGATLSGDGTLVLVLEMKQLLEGVF</sequence>
<dbReference type="GO" id="GO:0005737">
    <property type="term" value="C:cytoplasm"/>
    <property type="evidence" value="ECO:0007669"/>
    <property type="project" value="InterPro"/>
</dbReference>
<dbReference type="Gene3D" id="3.30.565.10">
    <property type="entry name" value="Histidine kinase-like ATPase, C-terminal domain"/>
    <property type="match status" value="1"/>
</dbReference>
<evidence type="ECO:0000259" key="10">
    <source>
        <dbReference type="PROSITE" id="PS50109"/>
    </source>
</evidence>
<comment type="catalytic activity">
    <reaction evidence="1">
        <text>ATP + protein L-histidine = ADP + protein N-phospho-L-histidine.</text>
        <dbReference type="EC" id="2.7.13.3"/>
    </reaction>
</comment>
<dbReference type="PANTHER" id="PTHR43395">
    <property type="entry name" value="SENSOR HISTIDINE KINASE CHEA"/>
    <property type="match status" value="1"/>
</dbReference>
<keyword evidence="14" id="KW-1185">Reference proteome</keyword>
<dbReference type="Proteomes" id="UP000277294">
    <property type="component" value="Unassembled WGS sequence"/>
</dbReference>
<dbReference type="InterPro" id="IPR037006">
    <property type="entry name" value="CheA-like_homodim_sf"/>
</dbReference>
<feature type="modified residue" description="Phosphohistidine" evidence="9">
    <location>
        <position position="44"/>
    </location>
</feature>
<evidence type="ECO:0000256" key="6">
    <source>
        <dbReference type="ARBA" id="ARBA00022777"/>
    </source>
</evidence>
<evidence type="ECO:0000256" key="1">
    <source>
        <dbReference type="ARBA" id="ARBA00000085"/>
    </source>
</evidence>
<dbReference type="PRINTS" id="PR00344">
    <property type="entry name" value="BCTRLSENSOR"/>
</dbReference>
<keyword evidence="5 13" id="KW-0808">Transferase</keyword>
<dbReference type="InterPro" id="IPR036641">
    <property type="entry name" value="HPT_dom_sf"/>
</dbReference>
<dbReference type="InterPro" id="IPR004358">
    <property type="entry name" value="Sig_transdc_His_kin-like_C"/>
</dbReference>
<dbReference type="InterPro" id="IPR003594">
    <property type="entry name" value="HATPase_dom"/>
</dbReference>
<evidence type="ECO:0000256" key="8">
    <source>
        <dbReference type="ARBA" id="ARBA00035100"/>
    </source>
</evidence>
<dbReference type="SMART" id="SM00387">
    <property type="entry name" value="HATPase_c"/>
    <property type="match status" value="1"/>
</dbReference>
<evidence type="ECO:0000313" key="13">
    <source>
        <dbReference type="EMBL" id="VCU69914.1"/>
    </source>
</evidence>
<dbReference type="EMBL" id="UWPJ01000016">
    <property type="protein sequence ID" value="VCU69914.1"/>
    <property type="molecule type" value="Genomic_DNA"/>
</dbReference>
<feature type="domain" description="Histidine kinase" evidence="10">
    <location>
        <begin position="222"/>
        <end position="463"/>
    </location>
</feature>
<dbReference type="PROSITE" id="PS50894">
    <property type="entry name" value="HPT"/>
    <property type="match status" value="1"/>
</dbReference>
<evidence type="ECO:0000256" key="3">
    <source>
        <dbReference type="ARBA" id="ARBA00021495"/>
    </source>
</evidence>
<dbReference type="Pfam" id="PF01627">
    <property type="entry name" value="Hpt"/>
    <property type="match status" value="1"/>
</dbReference>
<dbReference type="SMART" id="SM00073">
    <property type="entry name" value="HPT"/>
    <property type="match status" value="1"/>
</dbReference>
<organism evidence="13 14">
    <name type="scientific">Pigmentiphaga humi</name>
    <dbReference type="NCBI Taxonomy" id="2478468"/>
    <lineage>
        <taxon>Bacteria</taxon>
        <taxon>Pseudomonadati</taxon>
        <taxon>Pseudomonadota</taxon>
        <taxon>Betaproteobacteria</taxon>
        <taxon>Burkholderiales</taxon>
        <taxon>Alcaligenaceae</taxon>
        <taxon>Pigmentiphaga</taxon>
    </lineage>
</organism>
<dbReference type="Pfam" id="PF01584">
    <property type="entry name" value="CheW"/>
    <property type="match status" value="1"/>
</dbReference>
<dbReference type="PANTHER" id="PTHR43395:SF1">
    <property type="entry name" value="CHEMOTAXIS PROTEIN CHEA"/>
    <property type="match status" value="1"/>
</dbReference>
<proteinExistence type="predicted"/>
<evidence type="ECO:0000259" key="11">
    <source>
        <dbReference type="PROSITE" id="PS50851"/>
    </source>
</evidence>
<dbReference type="InterPro" id="IPR051315">
    <property type="entry name" value="Bact_Chemotaxis_CheA"/>
</dbReference>
<dbReference type="SUPFAM" id="SSF50341">
    <property type="entry name" value="CheW-like"/>
    <property type="match status" value="1"/>
</dbReference>
<feature type="domain" description="HPt" evidence="12">
    <location>
        <begin position="1"/>
        <end position="101"/>
    </location>
</feature>
<dbReference type="PROSITE" id="PS50109">
    <property type="entry name" value="HIS_KIN"/>
    <property type="match status" value="1"/>
</dbReference>
<dbReference type="SUPFAM" id="SSF47384">
    <property type="entry name" value="Homodimeric domain of signal transducing histidine kinase"/>
    <property type="match status" value="1"/>
</dbReference>
<dbReference type="InterPro" id="IPR036097">
    <property type="entry name" value="HisK_dim/P_sf"/>
</dbReference>
<keyword evidence="7" id="KW-0902">Two-component regulatory system</keyword>
<evidence type="ECO:0000256" key="2">
    <source>
        <dbReference type="ARBA" id="ARBA00012438"/>
    </source>
</evidence>
<comment type="function">
    <text evidence="8">Involved in the transmission of sensory signals from the chemoreceptors to the flagellar motors. CheA is autophosphorylated; it can transfer its phosphate group to either CheB or CheY.</text>
</comment>
<dbReference type="SMART" id="SM00260">
    <property type="entry name" value="CheW"/>
    <property type="match status" value="1"/>
</dbReference>
<dbReference type="GO" id="GO:0000155">
    <property type="term" value="F:phosphorelay sensor kinase activity"/>
    <property type="evidence" value="ECO:0007669"/>
    <property type="project" value="InterPro"/>
</dbReference>
<dbReference type="Pfam" id="PF02518">
    <property type="entry name" value="HATPase_c"/>
    <property type="match status" value="1"/>
</dbReference>
<evidence type="ECO:0000256" key="7">
    <source>
        <dbReference type="ARBA" id="ARBA00023012"/>
    </source>
</evidence>
<dbReference type="InterPro" id="IPR008207">
    <property type="entry name" value="Sig_transdc_His_kin_Hpt_dom"/>
</dbReference>
<dbReference type="FunFam" id="3.30.565.10:FF:000016">
    <property type="entry name" value="Chemotaxis protein CheA, putative"/>
    <property type="match status" value="1"/>
</dbReference>
<dbReference type="InterPro" id="IPR005467">
    <property type="entry name" value="His_kinase_dom"/>
</dbReference>
<dbReference type="GO" id="GO:0006935">
    <property type="term" value="P:chemotaxis"/>
    <property type="evidence" value="ECO:0007669"/>
    <property type="project" value="InterPro"/>
</dbReference>
<dbReference type="InterPro" id="IPR036061">
    <property type="entry name" value="CheW-like_dom_sf"/>
</dbReference>
<dbReference type="SUPFAM" id="SSF55874">
    <property type="entry name" value="ATPase domain of HSP90 chaperone/DNA topoisomerase II/histidine kinase"/>
    <property type="match status" value="1"/>
</dbReference>
<protein>
    <recommendedName>
        <fullName evidence="3">Chemotaxis protein CheA</fullName>
        <ecNumber evidence="2">2.7.13.3</ecNumber>
    </recommendedName>
</protein>
<dbReference type="Gene3D" id="2.30.30.40">
    <property type="entry name" value="SH3 Domains"/>
    <property type="match status" value="1"/>
</dbReference>
<keyword evidence="6" id="KW-0418">Kinase</keyword>
<dbReference type="CDD" id="cd16916">
    <property type="entry name" value="HATPase_CheA-like"/>
    <property type="match status" value="1"/>
</dbReference>
<evidence type="ECO:0000259" key="12">
    <source>
        <dbReference type="PROSITE" id="PS50894"/>
    </source>
</evidence>
<name>A0A3P4B0U5_9BURK</name>
<evidence type="ECO:0000256" key="9">
    <source>
        <dbReference type="PROSITE-ProRule" id="PRU00110"/>
    </source>
</evidence>
<evidence type="ECO:0000256" key="4">
    <source>
        <dbReference type="ARBA" id="ARBA00022553"/>
    </source>
</evidence>
<gene>
    <name evidence="13" type="primary">cheA</name>
    <name evidence="13" type="ORF">PIGHUM_01979</name>
</gene>
<evidence type="ECO:0000256" key="5">
    <source>
        <dbReference type="ARBA" id="ARBA00022679"/>
    </source>
</evidence>
<feature type="domain" description="CheW-like" evidence="11">
    <location>
        <begin position="465"/>
        <end position="593"/>
    </location>
</feature>
<dbReference type="SMART" id="SM01231">
    <property type="entry name" value="H-kinase_dim"/>
    <property type="match status" value="1"/>
</dbReference>
<dbReference type="CDD" id="cd00088">
    <property type="entry name" value="HPT"/>
    <property type="match status" value="1"/>
</dbReference>
<accession>A0A3P4B0U5</accession>
<dbReference type="Gene3D" id="1.20.120.160">
    <property type="entry name" value="HPT domain"/>
    <property type="match status" value="1"/>
</dbReference>
<reference evidence="13 14" key="1">
    <citation type="submission" date="2018-10" db="EMBL/GenBank/DDBJ databases">
        <authorList>
            <person name="Criscuolo A."/>
        </authorList>
    </citation>
    <scope>NUCLEOTIDE SEQUENCE [LARGE SCALE GENOMIC DNA]</scope>
    <source>
        <strain evidence="13">DnA1</strain>
    </source>
</reference>
<dbReference type="PROSITE" id="PS50851">
    <property type="entry name" value="CHEW"/>
    <property type="match status" value="1"/>
</dbReference>
<dbReference type="Pfam" id="PF02895">
    <property type="entry name" value="H-kinase_dim"/>
    <property type="match status" value="1"/>
</dbReference>